<dbReference type="InterPro" id="IPR027417">
    <property type="entry name" value="P-loop_NTPase"/>
</dbReference>
<keyword evidence="9" id="KW-1185">Reference proteome</keyword>
<gene>
    <name evidence="7" type="primary">aroK</name>
    <name evidence="8" type="ORF">FNY66_04895</name>
</gene>
<dbReference type="RefSeq" id="WP_150310446.1">
    <property type="nucleotide sequence ID" value="NZ_VMSO01000004.1"/>
</dbReference>
<evidence type="ECO:0000313" key="9">
    <source>
        <dbReference type="Proteomes" id="UP000322025"/>
    </source>
</evidence>
<keyword evidence="5 7" id="KW-0067">ATP-binding</keyword>
<comment type="catalytic activity">
    <reaction evidence="7">
        <text>shikimate + ATP = 3-phosphoshikimate + ADP + H(+)</text>
        <dbReference type="Rhea" id="RHEA:13121"/>
        <dbReference type="ChEBI" id="CHEBI:15378"/>
        <dbReference type="ChEBI" id="CHEBI:30616"/>
        <dbReference type="ChEBI" id="CHEBI:36208"/>
        <dbReference type="ChEBI" id="CHEBI:145989"/>
        <dbReference type="ChEBI" id="CHEBI:456216"/>
        <dbReference type="EC" id="2.7.1.71"/>
    </reaction>
</comment>
<dbReference type="OrthoDB" id="9800332at2"/>
<dbReference type="GO" id="GO:0008652">
    <property type="term" value="P:amino acid biosynthetic process"/>
    <property type="evidence" value="ECO:0007669"/>
    <property type="project" value="UniProtKB-KW"/>
</dbReference>
<accession>A0A5M9HZK8</accession>
<dbReference type="GO" id="GO:0005524">
    <property type="term" value="F:ATP binding"/>
    <property type="evidence" value="ECO:0007669"/>
    <property type="project" value="UniProtKB-UniRule"/>
</dbReference>
<feature type="binding site" evidence="7">
    <location>
        <position position="134"/>
    </location>
    <ligand>
        <name>substrate</name>
    </ligand>
</feature>
<evidence type="ECO:0000313" key="8">
    <source>
        <dbReference type="EMBL" id="KAA8502083.1"/>
    </source>
</evidence>
<evidence type="ECO:0000256" key="4">
    <source>
        <dbReference type="ARBA" id="ARBA00022777"/>
    </source>
</evidence>
<dbReference type="GO" id="GO:0000287">
    <property type="term" value="F:magnesium ion binding"/>
    <property type="evidence" value="ECO:0007669"/>
    <property type="project" value="UniProtKB-UniRule"/>
</dbReference>
<dbReference type="PANTHER" id="PTHR21087:SF16">
    <property type="entry name" value="SHIKIMATE KINASE 1, CHLOROPLASTIC"/>
    <property type="match status" value="1"/>
</dbReference>
<dbReference type="Proteomes" id="UP000322025">
    <property type="component" value="Unassembled WGS sequence"/>
</dbReference>
<dbReference type="HAMAP" id="MF_00109">
    <property type="entry name" value="Shikimate_kinase"/>
    <property type="match status" value="1"/>
</dbReference>
<feature type="binding site" evidence="7">
    <location>
        <position position="16"/>
    </location>
    <ligand>
        <name>Mg(2+)</name>
        <dbReference type="ChEBI" id="CHEBI:18420"/>
    </ligand>
</feature>
<dbReference type="GO" id="GO:0009073">
    <property type="term" value="P:aromatic amino acid family biosynthetic process"/>
    <property type="evidence" value="ECO:0007669"/>
    <property type="project" value="UniProtKB-KW"/>
</dbReference>
<organism evidence="8 9">
    <name type="scientific">Mediterraneibacter catenae</name>
    <dbReference type="NCBI Taxonomy" id="2594882"/>
    <lineage>
        <taxon>Bacteria</taxon>
        <taxon>Bacillati</taxon>
        <taxon>Bacillota</taxon>
        <taxon>Clostridia</taxon>
        <taxon>Lachnospirales</taxon>
        <taxon>Lachnospiraceae</taxon>
        <taxon>Mediterraneibacter</taxon>
    </lineage>
</organism>
<dbReference type="InterPro" id="IPR031322">
    <property type="entry name" value="Shikimate/glucono_kinase"/>
</dbReference>
<dbReference type="GO" id="GO:0005829">
    <property type="term" value="C:cytosol"/>
    <property type="evidence" value="ECO:0007669"/>
    <property type="project" value="TreeGrafter"/>
</dbReference>
<dbReference type="EC" id="2.7.1.71" evidence="7"/>
<dbReference type="SUPFAM" id="SSF52540">
    <property type="entry name" value="P-loop containing nucleoside triphosphate hydrolases"/>
    <property type="match status" value="1"/>
</dbReference>
<evidence type="ECO:0000256" key="2">
    <source>
        <dbReference type="ARBA" id="ARBA00022679"/>
    </source>
</evidence>
<keyword evidence="7" id="KW-0460">Magnesium</keyword>
<dbReference type="CDD" id="cd00464">
    <property type="entry name" value="SK"/>
    <property type="match status" value="1"/>
</dbReference>
<feature type="binding site" evidence="7">
    <location>
        <begin position="12"/>
        <end position="17"/>
    </location>
    <ligand>
        <name>ATP</name>
        <dbReference type="ChEBI" id="CHEBI:30616"/>
    </ligand>
</feature>
<comment type="similarity">
    <text evidence="7">Belongs to the shikimate kinase family.</text>
</comment>
<dbReference type="PRINTS" id="PR01100">
    <property type="entry name" value="SHIKIMTKNASE"/>
</dbReference>
<evidence type="ECO:0000256" key="6">
    <source>
        <dbReference type="ARBA" id="ARBA00023141"/>
    </source>
</evidence>
<dbReference type="GO" id="GO:0004765">
    <property type="term" value="F:shikimate kinase activity"/>
    <property type="evidence" value="ECO:0007669"/>
    <property type="project" value="UniProtKB-UniRule"/>
</dbReference>
<evidence type="ECO:0000256" key="7">
    <source>
        <dbReference type="HAMAP-Rule" id="MF_00109"/>
    </source>
</evidence>
<dbReference type="PANTHER" id="PTHR21087">
    <property type="entry name" value="SHIKIMATE KINASE"/>
    <property type="match status" value="1"/>
</dbReference>
<keyword evidence="7" id="KW-0963">Cytoplasm</keyword>
<comment type="subunit">
    <text evidence="7">Monomer.</text>
</comment>
<keyword evidence="1 7" id="KW-0028">Amino-acid biosynthesis</keyword>
<name>A0A5M9HZK8_9FIRM</name>
<keyword evidence="4 7" id="KW-0418">Kinase</keyword>
<keyword evidence="3 7" id="KW-0547">Nucleotide-binding</keyword>
<comment type="function">
    <text evidence="7">Catalyzes the specific phosphorylation of the 3-hydroxyl group of shikimic acid using ATP as a cosubstrate.</text>
</comment>
<dbReference type="AlphaFoldDB" id="A0A5M9HZK8"/>
<evidence type="ECO:0000256" key="5">
    <source>
        <dbReference type="ARBA" id="ARBA00022840"/>
    </source>
</evidence>
<evidence type="ECO:0000256" key="1">
    <source>
        <dbReference type="ARBA" id="ARBA00022605"/>
    </source>
</evidence>
<comment type="subcellular location">
    <subcellularLocation>
        <location evidence="7">Cytoplasm</location>
    </subcellularLocation>
</comment>
<dbReference type="Gene3D" id="3.40.50.300">
    <property type="entry name" value="P-loop containing nucleotide triphosphate hydrolases"/>
    <property type="match status" value="1"/>
</dbReference>
<dbReference type="UniPathway" id="UPA00053">
    <property type="reaction ID" value="UER00088"/>
</dbReference>
<feature type="binding site" evidence="7">
    <location>
        <position position="34"/>
    </location>
    <ligand>
        <name>substrate</name>
    </ligand>
</feature>
<comment type="cofactor">
    <cofactor evidence="7">
        <name>Mg(2+)</name>
        <dbReference type="ChEBI" id="CHEBI:18420"/>
    </cofactor>
    <text evidence="7">Binds 1 Mg(2+) ion per subunit.</text>
</comment>
<feature type="binding site" evidence="7">
    <location>
        <position position="117"/>
    </location>
    <ligand>
        <name>ATP</name>
        <dbReference type="ChEBI" id="CHEBI:30616"/>
    </ligand>
</feature>
<dbReference type="GO" id="GO:0009423">
    <property type="term" value="P:chorismate biosynthetic process"/>
    <property type="evidence" value="ECO:0007669"/>
    <property type="project" value="UniProtKB-UniRule"/>
</dbReference>
<reference evidence="8" key="1">
    <citation type="submission" date="2019-07" db="EMBL/GenBank/DDBJ databases">
        <authorList>
            <person name="Wongkuna S."/>
            <person name="Scaria J."/>
        </authorList>
    </citation>
    <scope>NUCLEOTIDE SEQUENCE [LARGE SCALE GENOMIC DNA]</scope>
    <source>
        <strain evidence="8">SW178</strain>
    </source>
</reference>
<keyword evidence="6 7" id="KW-0057">Aromatic amino acid biosynthesis</keyword>
<dbReference type="InterPro" id="IPR000623">
    <property type="entry name" value="Shikimate_kinase/TSH1"/>
</dbReference>
<comment type="caution">
    <text evidence="8">The sequence shown here is derived from an EMBL/GenBank/DDBJ whole genome shotgun (WGS) entry which is preliminary data.</text>
</comment>
<dbReference type="EMBL" id="VMSO01000004">
    <property type="protein sequence ID" value="KAA8502083.1"/>
    <property type="molecule type" value="Genomic_DNA"/>
</dbReference>
<comment type="pathway">
    <text evidence="7">Metabolic intermediate biosynthesis; chorismate biosynthesis; chorismate from D-erythrose 4-phosphate and phosphoenolpyruvate: step 5/7.</text>
</comment>
<keyword evidence="7" id="KW-0479">Metal-binding</keyword>
<evidence type="ECO:0000256" key="3">
    <source>
        <dbReference type="ARBA" id="ARBA00022741"/>
    </source>
</evidence>
<proteinExistence type="inferred from homology"/>
<keyword evidence="2 7" id="KW-0808">Transferase</keyword>
<comment type="caution">
    <text evidence="7">Lacks conserved residue(s) required for the propagation of feature annotation.</text>
</comment>
<feature type="binding site" evidence="7">
    <location>
        <position position="79"/>
    </location>
    <ligand>
        <name>substrate</name>
    </ligand>
</feature>
<dbReference type="Pfam" id="PF01202">
    <property type="entry name" value="SKI"/>
    <property type="match status" value="1"/>
</dbReference>
<protein>
    <recommendedName>
        <fullName evidence="7">Shikimate kinase</fullName>
        <shortName evidence="7">SK</shortName>
        <ecNumber evidence="7">2.7.1.71</ecNumber>
    </recommendedName>
</protein>
<sequence length="186" mass="21336">MKKNIVFIGMPAVGKSTVGIVVAKRLGMRFIDTDLLIQEQEGKLLREIIAEKGEEGFLEIENQVNASVKAQNSVISPGGSVIYCKDAMKHYKKIGTIVYLKASYQTIKRRIRNPKKRGVVLKEGQSLRDLYYERVPYFEKYADITVCEDGCRIEDTIKNVLNAVKKYRKTTEFRKKLDNEAKRKLK</sequence>